<gene>
    <name evidence="9" type="ORF">NESG_00236</name>
</gene>
<dbReference type="GO" id="GO:0005886">
    <property type="term" value="C:plasma membrane"/>
    <property type="evidence" value="ECO:0007669"/>
    <property type="project" value="TreeGrafter"/>
</dbReference>
<feature type="transmembrane region" description="Helical" evidence="7">
    <location>
        <begin position="131"/>
        <end position="154"/>
    </location>
</feature>
<dbReference type="EMBL" id="AKIJ01000001">
    <property type="protein sequence ID" value="KFG27160.1"/>
    <property type="molecule type" value="Genomic_DNA"/>
</dbReference>
<reference evidence="9 10" key="1">
    <citation type="journal article" date="2014" name="Genome Announc.">
        <title>Genome Sequence of the Microsporidian Species Nematocida sp1 Strain ERTm6 (ATCC PRA-372).</title>
        <authorList>
            <person name="Bakowski M.A."/>
            <person name="Priest M."/>
            <person name="Young S."/>
            <person name="Cuomo C.A."/>
            <person name="Troemel E.R."/>
        </authorList>
    </citation>
    <scope>NUCLEOTIDE SEQUENCE [LARGE SCALE GENOMIC DNA]</scope>
    <source>
        <strain evidence="9 10">ERTm6</strain>
    </source>
</reference>
<keyword evidence="5 7" id="KW-0472">Membrane</keyword>
<feature type="transmembrane region" description="Helical" evidence="7">
    <location>
        <begin position="303"/>
        <end position="329"/>
    </location>
</feature>
<feature type="transmembrane region" description="Helical" evidence="7">
    <location>
        <begin position="260"/>
        <end position="283"/>
    </location>
</feature>
<comment type="caution">
    <text evidence="9">The sequence shown here is derived from an EMBL/GenBank/DDBJ whole genome shotgun (WGS) entry which is preliminary data.</text>
</comment>
<keyword evidence="4 7" id="KW-1133">Transmembrane helix</keyword>
<evidence type="ECO:0000259" key="8">
    <source>
        <dbReference type="Pfam" id="PF03600"/>
    </source>
</evidence>
<evidence type="ECO:0000313" key="10">
    <source>
        <dbReference type="Proteomes" id="UP000054524"/>
    </source>
</evidence>
<protein>
    <recommendedName>
        <fullName evidence="8">Citrate transporter-like domain-containing protein</fullName>
    </recommendedName>
</protein>
<feature type="transmembrane region" description="Helical" evidence="7">
    <location>
        <begin position="190"/>
        <end position="213"/>
    </location>
</feature>
<comment type="subcellular location">
    <subcellularLocation>
        <location evidence="1">Membrane</location>
        <topology evidence="1">Multi-pass membrane protein</topology>
    </subcellularLocation>
</comment>
<dbReference type="PANTHER" id="PTHR10283:SF92">
    <property type="entry name" value="LOW-AFFINITY PHOSPHATE TRANSPORTER PHO91"/>
    <property type="match status" value="1"/>
</dbReference>
<dbReference type="GeneID" id="77675209"/>
<dbReference type="GO" id="GO:0005315">
    <property type="term" value="F:phosphate transmembrane transporter activity"/>
    <property type="evidence" value="ECO:0007669"/>
    <property type="project" value="TreeGrafter"/>
</dbReference>
<feature type="transmembrane region" description="Helical" evidence="7">
    <location>
        <begin position="109"/>
        <end position="125"/>
    </location>
</feature>
<sequence>MELETKRKDLQLSSRKTPKSFKVEIPQGSSNKLLDEKSKKQDIEERNARREYIFKILLGGMAVVISISIYLLLTTVYTTVFPTKAAAACCALSFLASIFWSIHILPLEITSVLLIPVVILSNIMVPEQAGMSGWVAGCINIMQILASPVVLLLMGSCLLSVYFQCNGGEQLVLPYLIDGSNIYSSLFRSMLLSVVLSSMMSNITAPIIIMSILQNRSKPPTPGIIMGVAMGSNIGGMLLPISSPQSILGSTIMGVSWSKWVWISIPTASVCFVFVYSLILAYFPKPQQEKESTLVVGEPENSFMLMFVTALCIVCWALPSLYSGLKWIYALPVCGLLLTKSAKTAFNRKTLEIIAIAVAGTAIGQGIKSTKMIEGMISGLIISSKEYSFLSLLVVSSFVMLTLSCIVCHTVSAIVLLPIFEKIGMLVGRHKLIVGISTLACSCGMAFPASGFPNILASSFKLPNGKRLVGTKDFILIGTVSTLACWVFILTVSLLFMTMANF</sequence>
<accession>A0A086J4U2</accession>
<evidence type="ECO:0000256" key="4">
    <source>
        <dbReference type="ARBA" id="ARBA00022989"/>
    </source>
</evidence>
<dbReference type="RefSeq" id="XP_052905715.1">
    <property type="nucleotide sequence ID" value="XM_053047890.1"/>
</dbReference>
<evidence type="ECO:0000256" key="6">
    <source>
        <dbReference type="SAM" id="MobiDB-lite"/>
    </source>
</evidence>
<feature type="transmembrane region" description="Helical" evidence="7">
    <location>
        <begin position="350"/>
        <end position="367"/>
    </location>
</feature>
<proteinExistence type="predicted"/>
<dbReference type="AlphaFoldDB" id="A0A086J4U2"/>
<feature type="transmembrane region" description="Helical" evidence="7">
    <location>
        <begin position="52"/>
        <end position="73"/>
    </location>
</feature>
<feature type="transmembrane region" description="Helical" evidence="7">
    <location>
        <begin position="475"/>
        <end position="497"/>
    </location>
</feature>
<evidence type="ECO:0000256" key="1">
    <source>
        <dbReference type="ARBA" id="ARBA00004141"/>
    </source>
</evidence>
<organism evidence="9 10">
    <name type="scientific">Nematocida ausubeli (strain ATCC PRA-371 / ERTm2)</name>
    <name type="common">Nematode killer fungus</name>
    <dbReference type="NCBI Taxonomy" id="1913371"/>
    <lineage>
        <taxon>Eukaryota</taxon>
        <taxon>Fungi</taxon>
        <taxon>Fungi incertae sedis</taxon>
        <taxon>Microsporidia</taxon>
        <taxon>Nematocida</taxon>
    </lineage>
</organism>
<keyword evidence="2" id="KW-0813">Transport</keyword>
<keyword evidence="10" id="KW-1185">Reference proteome</keyword>
<feature type="region of interest" description="Disordered" evidence="6">
    <location>
        <begin position="1"/>
        <end position="21"/>
    </location>
</feature>
<feature type="compositionally biased region" description="Basic and acidic residues" evidence="6">
    <location>
        <begin position="1"/>
        <end position="10"/>
    </location>
</feature>
<dbReference type="InterPro" id="IPR004680">
    <property type="entry name" value="Cit_transptr-like_dom"/>
</dbReference>
<dbReference type="Pfam" id="PF03600">
    <property type="entry name" value="CitMHS"/>
    <property type="match status" value="1"/>
</dbReference>
<dbReference type="HOGENOM" id="CLU_543001_0_0_1"/>
<evidence type="ECO:0000256" key="3">
    <source>
        <dbReference type="ARBA" id="ARBA00022692"/>
    </source>
</evidence>
<dbReference type="GO" id="GO:0006797">
    <property type="term" value="P:polyphosphate metabolic process"/>
    <property type="evidence" value="ECO:0007669"/>
    <property type="project" value="TreeGrafter"/>
</dbReference>
<feature type="domain" description="Citrate transporter-like" evidence="8">
    <location>
        <begin position="99"/>
        <end position="381"/>
    </location>
</feature>
<evidence type="ECO:0000256" key="7">
    <source>
        <dbReference type="SAM" id="Phobius"/>
    </source>
</evidence>
<feature type="transmembrane region" description="Helical" evidence="7">
    <location>
        <begin position="432"/>
        <end position="455"/>
    </location>
</feature>
<evidence type="ECO:0000256" key="2">
    <source>
        <dbReference type="ARBA" id="ARBA00022448"/>
    </source>
</evidence>
<keyword evidence="3 7" id="KW-0812">Transmembrane</keyword>
<dbReference type="GO" id="GO:0006817">
    <property type="term" value="P:phosphate ion transport"/>
    <property type="evidence" value="ECO:0007669"/>
    <property type="project" value="TreeGrafter"/>
</dbReference>
<dbReference type="Proteomes" id="UP000054524">
    <property type="component" value="Unassembled WGS sequence"/>
</dbReference>
<dbReference type="PANTHER" id="PTHR10283">
    <property type="entry name" value="SOLUTE CARRIER FAMILY 13 MEMBER"/>
    <property type="match status" value="1"/>
</dbReference>
<evidence type="ECO:0000313" key="9">
    <source>
        <dbReference type="EMBL" id="KFG27160.1"/>
    </source>
</evidence>
<feature type="transmembrane region" description="Helical" evidence="7">
    <location>
        <begin position="387"/>
        <end position="420"/>
    </location>
</feature>
<evidence type="ECO:0000256" key="5">
    <source>
        <dbReference type="ARBA" id="ARBA00023136"/>
    </source>
</evidence>
<name>A0A086J4U2_NEMA1</name>